<dbReference type="InterPro" id="IPR011527">
    <property type="entry name" value="ABC1_TM_dom"/>
</dbReference>
<keyword evidence="4" id="KW-0067">ATP-binding</keyword>
<keyword evidence="2 7" id="KW-0812">Transmembrane</keyword>
<dbReference type="AlphaFoldDB" id="A0A199V5U3"/>
<feature type="non-terminal residue" evidence="9">
    <location>
        <position position="156"/>
    </location>
</feature>
<evidence type="ECO:0000256" key="7">
    <source>
        <dbReference type="SAM" id="Phobius"/>
    </source>
</evidence>
<dbReference type="SUPFAM" id="SSF90123">
    <property type="entry name" value="ABC transporter transmembrane region"/>
    <property type="match status" value="1"/>
</dbReference>
<dbReference type="PANTHER" id="PTHR24223">
    <property type="entry name" value="ATP-BINDING CASSETTE SUB-FAMILY C"/>
    <property type="match status" value="1"/>
</dbReference>
<evidence type="ECO:0000256" key="1">
    <source>
        <dbReference type="ARBA" id="ARBA00022448"/>
    </source>
</evidence>
<sequence>MYITEAWGWWGVIVVFVMSLVWQCSLMASDYWLAFETSEDNAASFRPSFSDFCYLVALRAFLVHIWGLKTAQIFFKQFLNSILHAPMSFFDTTPSGRILSRASSDQTNVDLFLPFFVGLTVAMYITLLSVIIVTCQVAWPSVIAIIPLVVLNIWYR</sequence>
<keyword evidence="3" id="KW-0547">Nucleotide-binding</keyword>
<name>A0A199V5U3_ANACO</name>
<dbReference type="GO" id="GO:0140359">
    <property type="term" value="F:ABC-type transporter activity"/>
    <property type="evidence" value="ECO:0007669"/>
    <property type="project" value="InterPro"/>
</dbReference>
<feature type="transmembrane region" description="Helical" evidence="7">
    <location>
        <begin position="7"/>
        <end position="28"/>
    </location>
</feature>
<dbReference type="PROSITE" id="PS50929">
    <property type="entry name" value="ABC_TM1F"/>
    <property type="match status" value="1"/>
</dbReference>
<dbReference type="Proteomes" id="UP000092600">
    <property type="component" value="Unassembled WGS sequence"/>
</dbReference>
<gene>
    <name evidence="9" type="ORF">ACMD2_24790</name>
</gene>
<evidence type="ECO:0000313" key="9">
    <source>
        <dbReference type="EMBL" id="OAY72457.1"/>
    </source>
</evidence>
<dbReference type="Gene3D" id="1.20.1560.10">
    <property type="entry name" value="ABC transporter type 1, transmembrane domain"/>
    <property type="match status" value="1"/>
</dbReference>
<organism evidence="9 10">
    <name type="scientific">Ananas comosus</name>
    <name type="common">Pineapple</name>
    <name type="synonym">Ananas ananas</name>
    <dbReference type="NCBI Taxonomy" id="4615"/>
    <lineage>
        <taxon>Eukaryota</taxon>
        <taxon>Viridiplantae</taxon>
        <taxon>Streptophyta</taxon>
        <taxon>Embryophyta</taxon>
        <taxon>Tracheophyta</taxon>
        <taxon>Spermatophyta</taxon>
        <taxon>Magnoliopsida</taxon>
        <taxon>Liliopsida</taxon>
        <taxon>Poales</taxon>
        <taxon>Bromeliaceae</taxon>
        <taxon>Bromelioideae</taxon>
        <taxon>Ananas</taxon>
    </lineage>
</organism>
<dbReference type="GO" id="GO:0005524">
    <property type="term" value="F:ATP binding"/>
    <property type="evidence" value="ECO:0007669"/>
    <property type="project" value="UniProtKB-KW"/>
</dbReference>
<evidence type="ECO:0000256" key="4">
    <source>
        <dbReference type="ARBA" id="ARBA00022840"/>
    </source>
</evidence>
<proteinExistence type="predicted"/>
<dbReference type="Pfam" id="PF00664">
    <property type="entry name" value="ABC_membrane"/>
    <property type="match status" value="1"/>
</dbReference>
<dbReference type="EMBL" id="LSRQ01003108">
    <property type="protein sequence ID" value="OAY72457.1"/>
    <property type="molecule type" value="Genomic_DNA"/>
</dbReference>
<dbReference type="InterPro" id="IPR050173">
    <property type="entry name" value="ABC_transporter_C-like"/>
</dbReference>
<evidence type="ECO:0000256" key="3">
    <source>
        <dbReference type="ARBA" id="ARBA00022741"/>
    </source>
</evidence>
<keyword evidence="6 7" id="KW-0472">Membrane</keyword>
<feature type="transmembrane region" description="Helical" evidence="7">
    <location>
        <begin position="138"/>
        <end position="155"/>
    </location>
</feature>
<feature type="transmembrane region" description="Helical" evidence="7">
    <location>
        <begin position="48"/>
        <end position="68"/>
    </location>
</feature>
<evidence type="ECO:0000259" key="8">
    <source>
        <dbReference type="PROSITE" id="PS50929"/>
    </source>
</evidence>
<keyword evidence="5 7" id="KW-1133">Transmembrane helix</keyword>
<evidence type="ECO:0000256" key="6">
    <source>
        <dbReference type="ARBA" id="ARBA00023136"/>
    </source>
</evidence>
<keyword evidence="1" id="KW-0813">Transport</keyword>
<protein>
    <submittedName>
        <fullName evidence="9">ABC transporter C family member 14</fullName>
    </submittedName>
</protein>
<dbReference type="STRING" id="4615.A0A199V5U3"/>
<reference evidence="9 10" key="1">
    <citation type="journal article" date="2016" name="DNA Res.">
        <title>The draft genome of MD-2 pineapple using hybrid error correction of long reads.</title>
        <authorList>
            <person name="Redwan R.M."/>
            <person name="Saidin A."/>
            <person name="Kumar S.V."/>
        </authorList>
    </citation>
    <scope>NUCLEOTIDE SEQUENCE [LARGE SCALE GENOMIC DNA]</scope>
    <source>
        <strain evidence="10">cv. MD2</strain>
        <tissue evidence="9">Leaf</tissue>
    </source>
</reference>
<accession>A0A199V5U3</accession>
<evidence type="ECO:0000256" key="2">
    <source>
        <dbReference type="ARBA" id="ARBA00022692"/>
    </source>
</evidence>
<feature type="domain" description="ABC transmembrane type-1" evidence="8">
    <location>
        <begin position="57"/>
        <end position="156"/>
    </location>
</feature>
<feature type="transmembrane region" description="Helical" evidence="7">
    <location>
        <begin position="111"/>
        <end position="132"/>
    </location>
</feature>
<evidence type="ECO:0000313" key="10">
    <source>
        <dbReference type="Proteomes" id="UP000092600"/>
    </source>
</evidence>
<comment type="caution">
    <text evidence="9">The sequence shown here is derived from an EMBL/GenBank/DDBJ whole genome shotgun (WGS) entry which is preliminary data.</text>
</comment>
<dbReference type="InterPro" id="IPR036640">
    <property type="entry name" value="ABC1_TM_sf"/>
</dbReference>
<dbReference type="PANTHER" id="PTHR24223:SF362">
    <property type="entry name" value="ABC TRANSPORTER C FAMILY MEMBER 4"/>
    <property type="match status" value="1"/>
</dbReference>
<evidence type="ECO:0000256" key="5">
    <source>
        <dbReference type="ARBA" id="ARBA00022989"/>
    </source>
</evidence>
<dbReference type="GO" id="GO:0016020">
    <property type="term" value="C:membrane"/>
    <property type="evidence" value="ECO:0007669"/>
    <property type="project" value="InterPro"/>
</dbReference>